<dbReference type="Proteomes" id="UP000257109">
    <property type="component" value="Unassembled WGS sequence"/>
</dbReference>
<evidence type="ECO:0000313" key="2">
    <source>
        <dbReference type="Proteomes" id="UP000257109"/>
    </source>
</evidence>
<feature type="non-terminal residue" evidence="1">
    <location>
        <position position="1"/>
    </location>
</feature>
<protein>
    <recommendedName>
        <fullName evidence="3">Reverse transcriptase/retrotransposon-derived protein RNase H-like domain-containing protein</fullName>
    </recommendedName>
</protein>
<accession>A0A371GFT1</accession>
<name>A0A371GFT1_MUCPR</name>
<keyword evidence="2" id="KW-1185">Reference proteome</keyword>
<proteinExistence type="predicted"/>
<evidence type="ECO:0008006" key="3">
    <source>
        <dbReference type="Google" id="ProtNLM"/>
    </source>
</evidence>
<evidence type="ECO:0000313" key="1">
    <source>
        <dbReference type="EMBL" id="RDX89429.1"/>
    </source>
</evidence>
<reference evidence="1" key="1">
    <citation type="submission" date="2018-05" db="EMBL/GenBank/DDBJ databases">
        <title>Draft genome of Mucuna pruriens seed.</title>
        <authorList>
            <person name="Nnadi N.E."/>
            <person name="Vos R."/>
            <person name="Hasami M.H."/>
            <person name="Devisetty U.K."/>
            <person name="Aguiy J.C."/>
        </authorList>
    </citation>
    <scope>NUCLEOTIDE SEQUENCE [LARGE SCALE GENOMIC DNA]</scope>
    <source>
        <strain evidence="1">JCA_2017</strain>
    </source>
</reference>
<dbReference type="AlphaFoldDB" id="A0A371GFT1"/>
<gene>
    <name evidence="1" type="ORF">CR513_28850</name>
</gene>
<dbReference type="OrthoDB" id="10055717at2759"/>
<comment type="caution">
    <text evidence="1">The sequence shown here is derived from an EMBL/GenBank/DDBJ whole genome shotgun (WGS) entry which is preliminary data.</text>
</comment>
<dbReference type="EMBL" id="QJKJ01005674">
    <property type="protein sequence ID" value="RDX89429.1"/>
    <property type="molecule type" value="Genomic_DNA"/>
</dbReference>
<organism evidence="1 2">
    <name type="scientific">Mucuna pruriens</name>
    <name type="common">Velvet bean</name>
    <name type="synonym">Dolichos pruriens</name>
    <dbReference type="NCBI Taxonomy" id="157652"/>
    <lineage>
        <taxon>Eukaryota</taxon>
        <taxon>Viridiplantae</taxon>
        <taxon>Streptophyta</taxon>
        <taxon>Embryophyta</taxon>
        <taxon>Tracheophyta</taxon>
        <taxon>Spermatophyta</taxon>
        <taxon>Magnoliopsida</taxon>
        <taxon>eudicotyledons</taxon>
        <taxon>Gunneridae</taxon>
        <taxon>Pentapetalae</taxon>
        <taxon>rosids</taxon>
        <taxon>fabids</taxon>
        <taxon>Fabales</taxon>
        <taxon>Fabaceae</taxon>
        <taxon>Papilionoideae</taxon>
        <taxon>50 kb inversion clade</taxon>
        <taxon>NPAAA clade</taxon>
        <taxon>indigoferoid/millettioid clade</taxon>
        <taxon>Phaseoleae</taxon>
        <taxon>Mucuna</taxon>
    </lineage>
</organism>
<sequence>MPILQAPNWEYLFELMCDASNSTLEAVLGQRVGVGKILVIAEEARCEAETNSMDTSPPRIRHQD</sequence>